<dbReference type="EMBL" id="CM018037">
    <property type="protein sequence ID" value="KAA8538951.1"/>
    <property type="molecule type" value="Genomic_DNA"/>
</dbReference>
<feature type="region of interest" description="Disordered" evidence="1">
    <location>
        <begin position="19"/>
        <end position="54"/>
    </location>
</feature>
<feature type="domain" description="DUF659" evidence="2">
    <location>
        <begin position="148"/>
        <end position="217"/>
    </location>
</feature>
<gene>
    <name evidence="3" type="ORF">F0562_025643</name>
</gene>
<evidence type="ECO:0000256" key="1">
    <source>
        <dbReference type="SAM" id="MobiDB-lite"/>
    </source>
</evidence>
<sequence>MLPDFDDQDNMVEDDVVQEVNFNGKKVGRNTKGGAGSSKLSKSNKPRQRGPMDNFVTLKPERVIKLRKQEKLKQTNLDDAYDKHKREMACQYIGRFFYQALITFNCAWLDSFKWMVEAIGQYGPNMKPPSYHEWRVPILKKEIGVLTFELFDKFVEQIGEANVVQVISDNGSNYILAGKLLEVKRPHLYWTPFVAHCIDHMLEDIGKIPLVKKTIERGIALTITLMGPLVRVLWLVDSEKKPATGYIHEAMDRGKEAIRKSFNGNEKYKEVFKIIDERWDCQLHRPLHAAGHFLNPEFFYDNPSMEFDEEVTRGLYSCMARLVPNVSVQDKIIDELSMYKRAEGSVIDPLLLDDIDEINGWLIRKMGVDQPQDVEDDLVFDGLTWGEVASASGVEEARKYTRYQARSREASSSRLDFEEEEVDSEETEEEIEGCQSNDDESDGDFHDDYIVV</sequence>
<dbReference type="PANTHER" id="PTHR32166:SF74">
    <property type="entry name" value="OS05G0256350 PROTEIN"/>
    <property type="match status" value="1"/>
</dbReference>
<organism evidence="3 4">
    <name type="scientific">Nyssa sinensis</name>
    <dbReference type="NCBI Taxonomy" id="561372"/>
    <lineage>
        <taxon>Eukaryota</taxon>
        <taxon>Viridiplantae</taxon>
        <taxon>Streptophyta</taxon>
        <taxon>Embryophyta</taxon>
        <taxon>Tracheophyta</taxon>
        <taxon>Spermatophyta</taxon>
        <taxon>Magnoliopsida</taxon>
        <taxon>eudicotyledons</taxon>
        <taxon>Gunneridae</taxon>
        <taxon>Pentapetalae</taxon>
        <taxon>asterids</taxon>
        <taxon>Cornales</taxon>
        <taxon>Nyssaceae</taxon>
        <taxon>Nyssa</taxon>
    </lineage>
</organism>
<dbReference type="InterPro" id="IPR012337">
    <property type="entry name" value="RNaseH-like_sf"/>
</dbReference>
<dbReference type="Pfam" id="PF04937">
    <property type="entry name" value="DUF659"/>
    <property type="match status" value="1"/>
</dbReference>
<evidence type="ECO:0000313" key="4">
    <source>
        <dbReference type="Proteomes" id="UP000325577"/>
    </source>
</evidence>
<dbReference type="Proteomes" id="UP000325577">
    <property type="component" value="Linkage Group LG14"/>
</dbReference>
<evidence type="ECO:0000259" key="2">
    <source>
        <dbReference type="Pfam" id="PF04937"/>
    </source>
</evidence>
<dbReference type="AlphaFoldDB" id="A0A5J5BCL2"/>
<feature type="region of interest" description="Disordered" evidence="1">
    <location>
        <begin position="406"/>
        <end position="452"/>
    </location>
</feature>
<dbReference type="InterPro" id="IPR007021">
    <property type="entry name" value="DUF659"/>
</dbReference>
<dbReference type="SUPFAM" id="SSF53098">
    <property type="entry name" value="Ribonuclease H-like"/>
    <property type="match status" value="1"/>
</dbReference>
<name>A0A5J5BCL2_9ASTE</name>
<feature type="compositionally biased region" description="Basic and acidic residues" evidence="1">
    <location>
        <begin position="443"/>
        <end position="452"/>
    </location>
</feature>
<accession>A0A5J5BCL2</accession>
<keyword evidence="4" id="KW-1185">Reference proteome</keyword>
<reference evidence="3 4" key="1">
    <citation type="submission" date="2019-09" db="EMBL/GenBank/DDBJ databases">
        <title>A chromosome-level genome assembly of the Chinese tupelo Nyssa sinensis.</title>
        <authorList>
            <person name="Yang X."/>
            <person name="Kang M."/>
            <person name="Yang Y."/>
            <person name="Xiong H."/>
            <person name="Wang M."/>
            <person name="Zhang Z."/>
            <person name="Wang Z."/>
            <person name="Wu H."/>
            <person name="Ma T."/>
            <person name="Liu J."/>
            <person name="Xi Z."/>
        </authorList>
    </citation>
    <scope>NUCLEOTIDE SEQUENCE [LARGE SCALE GENOMIC DNA]</scope>
    <source>
        <strain evidence="3">J267</strain>
        <tissue evidence="3">Leaf</tissue>
    </source>
</reference>
<evidence type="ECO:0000313" key="3">
    <source>
        <dbReference type="EMBL" id="KAA8538951.1"/>
    </source>
</evidence>
<dbReference type="PANTHER" id="PTHR32166">
    <property type="entry name" value="OSJNBA0013A04.12 PROTEIN"/>
    <property type="match status" value="1"/>
</dbReference>
<protein>
    <recommendedName>
        <fullName evidence="2">DUF659 domain-containing protein</fullName>
    </recommendedName>
</protein>
<feature type="compositionally biased region" description="Acidic residues" evidence="1">
    <location>
        <begin position="417"/>
        <end position="442"/>
    </location>
</feature>
<dbReference type="OrthoDB" id="2442898at2759"/>
<proteinExistence type="predicted"/>